<dbReference type="Pfam" id="PF03864">
    <property type="entry name" value="Phage_cap_E"/>
    <property type="match status" value="1"/>
</dbReference>
<dbReference type="Proteomes" id="UP000596117">
    <property type="component" value="Chromosome"/>
</dbReference>
<keyword evidence="4" id="KW-1185">Reference proteome</keyword>
<dbReference type="EMBL" id="CP066026">
    <property type="protein sequence ID" value="QQB89358.1"/>
    <property type="molecule type" value="Genomic_DNA"/>
</dbReference>
<organism evidence="1 3">
    <name type="scientific">Brevundimonas diminuta</name>
    <name type="common">Pseudomonas diminuta</name>
    <dbReference type="NCBI Taxonomy" id="293"/>
    <lineage>
        <taxon>Bacteria</taxon>
        <taxon>Pseudomonadati</taxon>
        <taxon>Pseudomonadota</taxon>
        <taxon>Alphaproteobacteria</taxon>
        <taxon>Caulobacterales</taxon>
        <taxon>Caulobacteraceae</taxon>
        <taxon>Brevundimonas</taxon>
    </lineage>
</organism>
<name>A0A410NTW1_BREDI</name>
<proteinExistence type="predicted"/>
<evidence type="ECO:0000313" key="1">
    <source>
        <dbReference type="EMBL" id="QAT13285.1"/>
    </source>
</evidence>
<accession>A0A410NTW1</accession>
<evidence type="ECO:0000313" key="4">
    <source>
        <dbReference type="Proteomes" id="UP000596117"/>
    </source>
</evidence>
<protein>
    <submittedName>
        <fullName evidence="2">Major capsid protein</fullName>
    </submittedName>
</protein>
<reference evidence="1 3" key="1">
    <citation type="submission" date="2019-01" db="EMBL/GenBank/DDBJ databases">
        <title>Brevundimonas diminuta Genome sequencing and assembly.</title>
        <authorList>
            <person name="Chen H."/>
        </authorList>
    </citation>
    <scope>NUCLEOTIDE SEQUENCE [LARGE SCALE GENOMIC DNA]</scope>
    <source>
        <strain evidence="1">ATCC</strain>
        <strain evidence="3">ATCC(B) 19146</strain>
    </source>
</reference>
<gene>
    <name evidence="1" type="ORF">EQG53_02325</name>
    <name evidence="2" type="ORF">I6H83_02630</name>
</gene>
<evidence type="ECO:0000313" key="2">
    <source>
        <dbReference type="EMBL" id="QQB89358.1"/>
    </source>
</evidence>
<dbReference type="AlphaFoldDB" id="A0A410NTW1"/>
<dbReference type="Proteomes" id="UP000287388">
    <property type="component" value="Chromosome"/>
</dbReference>
<reference evidence="2 4" key="2">
    <citation type="submission" date="2020-12" db="EMBL/GenBank/DDBJ databases">
        <title>FDA dAtabase for Regulatory Grade micrObial Sequences (FDA-ARGOS): Supporting development and validation of Infectious Disease Dx tests.</title>
        <authorList>
            <person name="Kerrigan L."/>
            <person name="Long C."/>
            <person name="Tallon L."/>
            <person name="Sadzewicz L."/>
            <person name="Zhao X."/>
            <person name="Boylan J."/>
            <person name="Ott S."/>
            <person name="Bowen H."/>
            <person name="Vavikolanu K."/>
            <person name="Mehta A."/>
            <person name="Aluvathingal J."/>
            <person name="Nadendla S."/>
            <person name="Yan Y."/>
            <person name="Sichtig H."/>
        </authorList>
    </citation>
    <scope>NUCLEOTIDE SEQUENCE [LARGE SCALE GENOMIC DNA]</scope>
    <source>
        <strain evidence="2 4">FDAARGOS_1026</strain>
    </source>
</reference>
<dbReference type="RefSeq" id="WP_128718984.1">
    <property type="nucleotide sequence ID" value="NZ_BJNC01000017.1"/>
</dbReference>
<evidence type="ECO:0000313" key="3">
    <source>
        <dbReference type="Proteomes" id="UP000287388"/>
    </source>
</evidence>
<dbReference type="KEGG" id="bdm:EQG53_02325"/>
<sequence length="357" mass="40118">MDPDELLDSGSLLPLTAAHHTGLINSVPDQFGQLNADGMFPSEGLDTPYVRIDIDDGVITALPVTEGGRPSTIARHGRGQGVIFEIPNVSHEDSVLAADIRSWMAYARRTRTPDDALINKVETRHRRNRLKFSITLEVMKISSLKGRIVDGANQLIYDLNEVFKLQQRVVYFDLDDPTFDVPAALEEVLSGTEEELVNDTMTGLEVRIAPEFYSKIIRHPSVEKYFAGTPAMLQLLNQQREKSATSFRRVIEIAGCTIREYRARVKLWGAEGTTRLLDAKEGVSYPTGTIEAHVTYAAPPLDIRELDGSTFSDEDLIHFSEEVMKHGAGLEWKYQMNSLPIWRKPRLTTKWVWGPKP</sequence>
<dbReference type="InterPro" id="IPR005564">
    <property type="entry name" value="Major_capsid_GpE"/>
</dbReference>
<dbReference type="EMBL" id="CP035093">
    <property type="protein sequence ID" value="QAT13285.1"/>
    <property type="molecule type" value="Genomic_DNA"/>
</dbReference>